<dbReference type="AlphaFoldDB" id="A0AAT9GV73"/>
<dbReference type="EMBL" id="AP031322">
    <property type="protein sequence ID" value="BFH74611.1"/>
    <property type="molecule type" value="Genomic_DNA"/>
</dbReference>
<keyword evidence="1" id="KW-0489">Methyltransferase</keyword>
<dbReference type="SUPFAM" id="SSF53335">
    <property type="entry name" value="S-adenosyl-L-methionine-dependent methyltransferases"/>
    <property type="match status" value="1"/>
</dbReference>
<proteinExistence type="predicted"/>
<reference evidence="1" key="1">
    <citation type="submission" date="2024-03" db="EMBL/GenBank/DDBJ databases">
        <title>Complete genome sequence of Sulfurisphaera javensis strain KD-1.</title>
        <authorList>
            <person name="Sakai H."/>
            <person name="Nur N."/>
            <person name="Suwanto A."/>
            <person name="Kurosawa N."/>
        </authorList>
    </citation>
    <scope>NUCLEOTIDE SEQUENCE</scope>
    <source>
        <strain evidence="1">KD-1</strain>
    </source>
</reference>
<dbReference type="Pfam" id="PF01209">
    <property type="entry name" value="Ubie_methyltran"/>
    <property type="match status" value="1"/>
</dbReference>
<dbReference type="PANTHER" id="PTHR43591:SF24">
    <property type="entry name" value="2-METHOXY-6-POLYPRENYL-1,4-BENZOQUINOL METHYLASE, MITOCHONDRIAL"/>
    <property type="match status" value="1"/>
</dbReference>
<gene>
    <name evidence="1" type="ORF">SJAV_25550</name>
</gene>
<dbReference type="Gene3D" id="3.40.50.150">
    <property type="entry name" value="Vaccinia Virus protein VP39"/>
    <property type="match status" value="1"/>
</dbReference>
<dbReference type="CDD" id="cd02440">
    <property type="entry name" value="AdoMet_MTases"/>
    <property type="match status" value="1"/>
</dbReference>
<organism evidence="1">
    <name type="scientific">Sulfurisphaera javensis</name>
    <dbReference type="NCBI Taxonomy" id="2049879"/>
    <lineage>
        <taxon>Archaea</taxon>
        <taxon>Thermoproteota</taxon>
        <taxon>Thermoprotei</taxon>
        <taxon>Sulfolobales</taxon>
        <taxon>Sulfolobaceae</taxon>
        <taxon>Sulfurisphaera</taxon>
    </lineage>
</organism>
<dbReference type="PANTHER" id="PTHR43591">
    <property type="entry name" value="METHYLTRANSFERASE"/>
    <property type="match status" value="1"/>
</dbReference>
<name>A0AAT9GV73_9CREN</name>
<dbReference type="InterPro" id="IPR029063">
    <property type="entry name" value="SAM-dependent_MTases_sf"/>
</dbReference>
<dbReference type="GO" id="GO:0032259">
    <property type="term" value="P:methylation"/>
    <property type="evidence" value="ECO:0007669"/>
    <property type="project" value="UniProtKB-KW"/>
</dbReference>
<dbReference type="RefSeq" id="WP_369610110.1">
    <property type="nucleotide sequence ID" value="NZ_AP031322.1"/>
</dbReference>
<sequence>MKKGTNEELRDVYNKLVTSYDKVNSVITFSQDTKWRYQLIKELSKYCKEPKFILDIGSGKGELSKIAKIFYKNANFVLLDYAENMLSNSIVEGDKIIASFNNLPFRENAFDAVISSYAIHASDDMNQTIKEIYRVTKKALGITAIGRSNNILFSNLVKIYLKCLLQYLVILAHGDPNHYKYIYYIYTKVPSNKELKRIFGTYTDIKIFKEKALGSIYLFVGIKKSN</sequence>
<protein>
    <submittedName>
        <fullName evidence="1">Class I SAM-dependent methyltransferase</fullName>
    </submittedName>
</protein>
<dbReference type="GO" id="GO:0008168">
    <property type="term" value="F:methyltransferase activity"/>
    <property type="evidence" value="ECO:0007669"/>
    <property type="project" value="UniProtKB-KW"/>
</dbReference>
<accession>A0AAT9GV73</accession>
<dbReference type="KEGG" id="sjv:SJAV_25550"/>
<keyword evidence="1" id="KW-0808">Transferase</keyword>
<dbReference type="GeneID" id="92355513"/>
<dbReference type="NCBIfam" id="NF004452">
    <property type="entry name" value="PRK05785.1"/>
    <property type="match status" value="1"/>
</dbReference>
<evidence type="ECO:0000313" key="1">
    <source>
        <dbReference type="EMBL" id="BFH74611.1"/>
    </source>
</evidence>